<dbReference type="EMBL" id="OX597828">
    <property type="protein sequence ID" value="CAI9733634.1"/>
    <property type="molecule type" value="Genomic_DNA"/>
</dbReference>
<proteinExistence type="predicted"/>
<organism evidence="1 2">
    <name type="scientific">Octopus vulgaris</name>
    <name type="common">Common octopus</name>
    <dbReference type="NCBI Taxonomy" id="6645"/>
    <lineage>
        <taxon>Eukaryota</taxon>
        <taxon>Metazoa</taxon>
        <taxon>Spiralia</taxon>
        <taxon>Lophotrochozoa</taxon>
        <taxon>Mollusca</taxon>
        <taxon>Cephalopoda</taxon>
        <taxon>Coleoidea</taxon>
        <taxon>Octopodiformes</taxon>
        <taxon>Octopoda</taxon>
        <taxon>Incirrata</taxon>
        <taxon>Octopodidae</taxon>
        <taxon>Octopus</taxon>
    </lineage>
</organism>
<reference evidence="1" key="1">
    <citation type="submission" date="2023-08" db="EMBL/GenBank/DDBJ databases">
        <authorList>
            <person name="Alioto T."/>
            <person name="Alioto T."/>
            <person name="Gomez Garrido J."/>
        </authorList>
    </citation>
    <scope>NUCLEOTIDE SEQUENCE</scope>
</reference>
<dbReference type="Proteomes" id="UP001162480">
    <property type="component" value="Chromosome 15"/>
</dbReference>
<name>A0AA36BGI0_OCTVU</name>
<protein>
    <submittedName>
        <fullName evidence="1">Uncharacterized protein</fullName>
    </submittedName>
</protein>
<evidence type="ECO:0000313" key="2">
    <source>
        <dbReference type="Proteomes" id="UP001162480"/>
    </source>
</evidence>
<evidence type="ECO:0000313" key="1">
    <source>
        <dbReference type="EMBL" id="CAI9733634.1"/>
    </source>
</evidence>
<keyword evidence="2" id="KW-1185">Reference proteome</keyword>
<gene>
    <name evidence="1" type="ORF">OCTVUL_1B018040</name>
</gene>
<dbReference type="AlphaFoldDB" id="A0AA36BGI0"/>
<sequence length="82" mass="9359">MHCRGIICEFKVTELSSVNLDVFLVPLEDVDDSDIQTLCKQLQRRGLMNDFRASTRIFPSFFALHICIREVSPIASQNCLNV</sequence>
<accession>A0AA36BGI0</accession>